<accession>A0A6S6P7C5</accession>
<sequence>MVRGILVAAAAVLVVAAVAALAVTSWGLSTVRVLSDSHTLPAAMRSLVVDTADIPVAIRISTDPDAREASASLRLVNTTSGGDHRLAVTTVGPETRLALEGRPSPTFGWARGGEITVSLPPEQARRLTVRTRQQTGVVFAHADVDQLFARTTHGAVILGGSARRMEVQTVDGAVTARDPISVRERFSATTSDGDIVVDFRDAAPRTVEAISRNGNIVLGVPDRGPYLVRAQSSDSTRVRVPETTDPAAAASELTARTDNGNIVIEESDDGWR</sequence>
<gene>
    <name evidence="1" type="ORF">NIIDNTM18_37730</name>
</gene>
<name>A0A6S6P7C5_9MYCO</name>
<dbReference type="EMBL" id="AP023287">
    <property type="protein sequence ID" value="BCI54495.1"/>
    <property type="molecule type" value="Genomic_DNA"/>
</dbReference>
<organism evidence="1 2">
    <name type="scientific">Mycolicibacterium litorale</name>
    <dbReference type="NCBI Taxonomy" id="758802"/>
    <lineage>
        <taxon>Bacteria</taxon>
        <taxon>Bacillati</taxon>
        <taxon>Actinomycetota</taxon>
        <taxon>Actinomycetes</taxon>
        <taxon>Mycobacteriales</taxon>
        <taxon>Mycobacteriaceae</taxon>
        <taxon>Mycolicibacterium</taxon>
    </lineage>
</organism>
<evidence type="ECO:0008006" key="3">
    <source>
        <dbReference type="Google" id="ProtNLM"/>
    </source>
</evidence>
<evidence type="ECO:0000313" key="1">
    <source>
        <dbReference type="EMBL" id="BCI54495.1"/>
    </source>
</evidence>
<protein>
    <recommendedName>
        <fullName evidence="3">Adhesin domain-containing protein</fullName>
    </recommendedName>
</protein>
<proteinExistence type="predicted"/>
<dbReference type="RefSeq" id="WP_232100351.1">
    <property type="nucleotide sequence ID" value="NZ_AP023287.1"/>
</dbReference>
<dbReference type="Proteomes" id="UP000515734">
    <property type="component" value="Chromosome"/>
</dbReference>
<evidence type="ECO:0000313" key="2">
    <source>
        <dbReference type="Proteomes" id="UP000515734"/>
    </source>
</evidence>
<reference evidence="1 2" key="1">
    <citation type="submission" date="2020-07" db="EMBL/GenBank/DDBJ databases">
        <title>Complete genome sequence of Mycolicibacterium litorale like strain isolated from cardiac implantable electronic device infection.</title>
        <authorList>
            <person name="Fukano H."/>
            <person name="Miyama H."/>
            <person name="Hoshino Y."/>
        </authorList>
    </citation>
    <scope>NUCLEOTIDE SEQUENCE [LARGE SCALE GENOMIC DNA]</scope>
    <source>
        <strain evidence="1 2">NIIDNTM18</strain>
    </source>
</reference>
<dbReference type="AlphaFoldDB" id="A0A6S6P7C5"/>